<dbReference type="AlphaFoldDB" id="A0A1H1ZNT9"/>
<dbReference type="PANTHER" id="PTHR10819:SF3">
    <property type="entry name" value="PHOSPHOTRIESTERASE-RELATED PROTEIN"/>
    <property type="match status" value="1"/>
</dbReference>
<protein>
    <submittedName>
        <fullName evidence="6">Phosphotriesterase-related protein</fullName>
    </submittedName>
</protein>
<dbReference type="RefSeq" id="WP_197677105.1">
    <property type="nucleotide sequence ID" value="NZ_LT629749.1"/>
</dbReference>
<reference evidence="6 7" key="1">
    <citation type="submission" date="2016-10" db="EMBL/GenBank/DDBJ databases">
        <authorList>
            <person name="de Groot N.N."/>
        </authorList>
    </citation>
    <scope>NUCLEOTIDE SEQUENCE [LARGE SCALE GENOMIC DNA]</scope>
    <source>
        <strain evidence="6 7">DSM 21741</strain>
    </source>
</reference>
<dbReference type="InterPro" id="IPR032466">
    <property type="entry name" value="Metal_Hydrolase"/>
</dbReference>
<evidence type="ECO:0000313" key="6">
    <source>
        <dbReference type="EMBL" id="SDT35279.1"/>
    </source>
</evidence>
<dbReference type="PROSITE" id="PS51347">
    <property type="entry name" value="PHOSPHOTRIESTERASE_2"/>
    <property type="match status" value="1"/>
</dbReference>
<dbReference type="InterPro" id="IPR001559">
    <property type="entry name" value="Phosphotriesterase"/>
</dbReference>
<dbReference type="STRING" id="546871.SAMN04488543_3898"/>
<feature type="binding site" description="via carbamate group" evidence="4">
    <location>
        <position position="156"/>
    </location>
    <ligand>
        <name>Zn(2+)</name>
        <dbReference type="ChEBI" id="CHEBI:29105"/>
        <label>1</label>
    </ligand>
</feature>
<dbReference type="Pfam" id="PF02126">
    <property type="entry name" value="PTE"/>
    <property type="match status" value="1"/>
</dbReference>
<evidence type="ECO:0000256" key="2">
    <source>
        <dbReference type="ARBA" id="ARBA00022801"/>
    </source>
</evidence>
<keyword evidence="1 4" id="KW-0479">Metal-binding</keyword>
<keyword evidence="7" id="KW-1185">Reference proteome</keyword>
<name>A0A1H1ZNT9_9ACTN</name>
<gene>
    <name evidence="6" type="ORF">SAMN04488543_3898</name>
</gene>
<feature type="binding site" evidence="4">
    <location>
        <position position="189"/>
    </location>
    <ligand>
        <name>Zn(2+)</name>
        <dbReference type="ChEBI" id="CHEBI:29105"/>
        <label>2</label>
    </ligand>
</feature>
<dbReference type="SUPFAM" id="SSF51556">
    <property type="entry name" value="Metallo-dependent hydrolases"/>
    <property type="match status" value="1"/>
</dbReference>
<dbReference type="PANTHER" id="PTHR10819">
    <property type="entry name" value="PHOSPHOTRIESTERASE-RELATED"/>
    <property type="match status" value="1"/>
</dbReference>
<sequence length="335" mass="34864">MSPLAGPPDPAVSTVLGDVPAVTLGRTNYHEHFFQVSPLLPGDALDDEPRSLVEAVSLRASGFPAVVDATPTGLGRRPEALARLAAASGLHVVATTGAHREPHYGAGHWLLELTEDQLAERFTADVTDGQPAVDGPGRGPRAVGPDGGPVRAAVVKAGIGYWSIGAFEQRVLAAVAATWARTGAAVLVHLEHGSATFEVLATLEVLGVPASAVALAHVDRNPDPGLHAELAAAGAYLGYDGWARSQRWPDSLLLDCLLRAAEQGATERLLLGGDVARATRYRGYGGMPGLAHLGERVLPRLERAASPALVTALLETNPARWLSGTGTTVSTEEQT</sequence>
<dbReference type="GO" id="GO:0008270">
    <property type="term" value="F:zinc ion binding"/>
    <property type="evidence" value="ECO:0007669"/>
    <property type="project" value="InterPro"/>
</dbReference>
<dbReference type="EMBL" id="LT629749">
    <property type="protein sequence ID" value="SDT35279.1"/>
    <property type="molecule type" value="Genomic_DNA"/>
</dbReference>
<dbReference type="Proteomes" id="UP000199092">
    <property type="component" value="Chromosome I"/>
</dbReference>
<feature type="binding site" description="via carbamate group" evidence="4">
    <location>
        <position position="156"/>
    </location>
    <ligand>
        <name>Zn(2+)</name>
        <dbReference type="ChEBI" id="CHEBI:29105"/>
        <label>2</label>
    </ligand>
</feature>
<evidence type="ECO:0000256" key="4">
    <source>
        <dbReference type="PIRSR" id="PIRSR601559-51"/>
    </source>
</evidence>
<comment type="similarity">
    <text evidence="5">Belongs to the metallo-dependent hydrolases superfamily. Phosphotriesterase family.</text>
</comment>
<comment type="cofactor">
    <cofactor evidence="4">
        <name>a divalent metal cation</name>
        <dbReference type="ChEBI" id="CHEBI:60240"/>
    </cofactor>
    <text evidence="4">Binds 2 divalent metal cations per subunit.</text>
</comment>
<evidence type="ECO:0000256" key="3">
    <source>
        <dbReference type="PIRSR" id="PIRSR601559-50"/>
    </source>
</evidence>
<feature type="binding site" evidence="4">
    <location>
        <position position="32"/>
    </location>
    <ligand>
        <name>Zn(2+)</name>
        <dbReference type="ChEBI" id="CHEBI:29105"/>
        <label>1</label>
    </ligand>
</feature>
<feature type="binding site" evidence="4">
    <location>
        <position position="274"/>
    </location>
    <ligand>
        <name>Zn(2+)</name>
        <dbReference type="ChEBI" id="CHEBI:29105"/>
        <label>1</label>
    </ligand>
</feature>
<accession>A0A1H1ZNT9</accession>
<feature type="binding site" evidence="4">
    <location>
        <position position="30"/>
    </location>
    <ligand>
        <name>Zn(2+)</name>
        <dbReference type="ChEBI" id="CHEBI:29105"/>
        <label>1</label>
    </ligand>
</feature>
<evidence type="ECO:0000313" key="7">
    <source>
        <dbReference type="Proteomes" id="UP000199092"/>
    </source>
</evidence>
<keyword evidence="2" id="KW-0378">Hydrolase</keyword>
<proteinExistence type="inferred from homology"/>
<dbReference type="Gene3D" id="3.20.20.140">
    <property type="entry name" value="Metal-dependent hydrolases"/>
    <property type="match status" value="1"/>
</dbReference>
<evidence type="ECO:0000256" key="1">
    <source>
        <dbReference type="ARBA" id="ARBA00022723"/>
    </source>
</evidence>
<evidence type="ECO:0000256" key="5">
    <source>
        <dbReference type="PROSITE-ProRule" id="PRU00679"/>
    </source>
</evidence>
<feature type="binding site" evidence="4">
    <location>
        <position position="217"/>
    </location>
    <ligand>
        <name>Zn(2+)</name>
        <dbReference type="ChEBI" id="CHEBI:29105"/>
        <label>2</label>
    </ligand>
</feature>
<feature type="modified residue" description="N6-carboxylysine" evidence="3 5">
    <location>
        <position position="156"/>
    </location>
</feature>
<organism evidence="6 7">
    <name type="scientific">Friedmanniella luteola</name>
    <dbReference type="NCBI Taxonomy" id="546871"/>
    <lineage>
        <taxon>Bacteria</taxon>
        <taxon>Bacillati</taxon>
        <taxon>Actinomycetota</taxon>
        <taxon>Actinomycetes</taxon>
        <taxon>Propionibacteriales</taxon>
        <taxon>Nocardioidaceae</taxon>
        <taxon>Friedmanniella</taxon>
    </lineage>
</organism>
<dbReference type="GO" id="GO:0016787">
    <property type="term" value="F:hydrolase activity"/>
    <property type="evidence" value="ECO:0007669"/>
    <property type="project" value="UniProtKB-KW"/>
</dbReference>